<feature type="domain" description="Reverse transcriptase Ty1/copia-type" evidence="2">
    <location>
        <begin position="258"/>
        <end position="489"/>
    </location>
</feature>
<dbReference type="CDD" id="cd09272">
    <property type="entry name" value="RNase_HI_RT_Ty1"/>
    <property type="match status" value="1"/>
</dbReference>
<keyword evidence="3" id="KW-0808">Transferase</keyword>
<dbReference type="EMBL" id="BQNB010018852">
    <property type="protein sequence ID" value="GJT78965.1"/>
    <property type="molecule type" value="Genomic_DNA"/>
</dbReference>
<organism evidence="3 4">
    <name type="scientific">Tanacetum coccineum</name>
    <dbReference type="NCBI Taxonomy" id="301880"/>
    <lineage>
        <taxon>Eukaryota</taxon>
        <taxon>Viridiplantae</taxon>
        <taxon>Streptophyta</taxon>
        <taxon>Embryophyta</taxon>
        <taxon>Tracheophyta</taxon>
        <taxon>Spermatophyta</taxon>
        <taxon>Magnoliopsida</taxon>
        <taxon>eudicotyledons</taxon>
        <taxon>Gunneridae</taxon>
        <taxon>Pentapetalae</taxon>
        <taxon>asterids</taxon>
        <taxon>campanulids</taxon>
        <taxon>Asterales</taxon>
        <taxon>Asteraceae</taxon>
        <taxon>Asteroideae</taxon>
        <taxon>Anthemideae</taxon>
        <taxon>Anthemidinae</taxon>
        <taxon>Tanacetum</taxon>
    </lineage>
</organism>
<proteinExistence type="predicted"/>
<keyword evidence="3" id="KW-0695">RNA-directed DNA polymerase</keyword>
<feature type="region of interest" description="Disordered" evidence="1">
    <location>
        <begin position="206"/>
        <end position="228"/>
    </location>
</feature>
<sequence>MKGHTIDRCFEIIGYPPGFKKNPNGNFGNNNKRGFSNNNNRGGSSNNVEVQTQNGPLPFTNDQIAKLMSLIGEKENFGVQANMAGIEKRSVLGTLVSLVVYMCLTLTRLGHPSDQVLKVLKSSLKITKPDHNDPCDICHFSKQTREPFPFSDHTSESLGDLIHLDLWGPYRITSREGYSPNDDGEGPSDDAGEVIVDHWSTDTAKEQSFDDDVHTASSMDDNPISEDDDNLVFVNTRRSSRMSKLPDKLNDFVLDNKVKYGLNRKAIKSKIKYKSNGKVERYKARLVAKGCGQKEGIDYDEIFSPVVKMSTVRCFINMAVQNSWNISQLDVNNAFLYGDLNEDVYMIPPPGFFDKNDTRVCKLVKSLYGLKQAPRQWNKKLVETLSKVGFLQSKNDHSLFTKHKDGMFLALLVYVDDIIITGNNNDEITKFKTYLNQKFKIKDLGELKFFLGIEVVKIKNGLCLNQRKYCIELLYEYGLLACKPVATPMPENGILANKETDNDKPLKDITSYQKIVGKLIYLCNTRPDIAYYVHCLSQHMHFPLQSHFEAALRVLRYLKSAPGAGIRYSKTNSRSVCTYADSDWAKCKMIRKSVSGYCVFISGCLVYWKSKKQATLSRSSVEAEYRSMASAVCEVMWITKILKDLNFSCHIPALLFCDNSSAILIAANPVMHEKTKHFDIDVHLVREKVASGLIKTVHVDSEDQIVDILTKGLGSMQHGKLFSKLSLLNLFGL</sequence>
<dbReference type="PANTHER" id="PTHR11439:SF489">
    <property type="entry name" value="RNA-DIRECTED DNA POLYMERASE"/>
    <property type="match status" value="1"/>
</dbReference>
<dbReference type="GO" id="GO:0003964">
    <property type="term" value="F:RNA-directed DNA polymerase activity"/>
    <property type="evidence" value="ECO:0007669"/>
    <property type="project" value="UniProtKB-KW"/>
</dbReference>
<name>A0ABQ5GTL2_9ASTR</name>
<evidence type="ECO:0000259" key="2">
    <source>
        <dbReference type="Pfam" id="PF07727"/>
    </source>
</evidence>
<evidence type="ECO:0000256" key="1">
    <source>
        <dbReference type="SAM" id="MobiDB-lite"/>
    </source>
</evidence>
<dbReference type="InterPro" id="IPR043502">
    <property type="entry name" value="DNA/RNA_pol_sf"/>
</dbReference>
<dbReference type="Pfam" id="PF07727">
    <property type="entry name" value="RVT_2"/>
    <property type="match status" value="1"/>
</dbReference>
<feature type="compositionally biased region" description="Low complexity" evidence="1">
    <location>
        <begin position="21"/>
        <end position="47"/>
    </location>
</feature>
<comment type="caution">
    <text evidence="3">The sequence shown here is derived from an EMBL/GenBank/DDBJ whole genome shotgun (WGS) entry which is preliminary data.</text>
</comment>
<reference evidence="3" key="1">
    <citation type="journal article" date="2022" name="Int. J. Mol. Sci.">
        <title>Draft Genome of Tanacetum Coccineum: Genomic Comparison of Closely Related Tanacetum-Family Plants.</title>
        <authorList>
            <person name="Yamashiro T."/>
            <person name="Shiraishi A."/>
            <person name="Nakayama K."/>
            <person name="Satake H."/>
        </authorList>
    </citation>
    <scope>NUCLEOTIDE SEQUENCE</scope>
</reference>
<keyword evidence="3" id="KW-0548">Nucleotidyltransferase</keyword>
<evidence type="ECO:0000313" key="3">
    <source>
        <dbReference type="EMBL" id="GJT78965.1"/>
    </source>
</evidence>
<feature type="region of interest" description="Disordered" evidence="1">
    <location>
        <begin position="21"/>
        <end position="53"/>
    </location>
</feature>
<dbReference type="Proteomes" id="UP001151760">
    <property type="component" value="Unassembled WGS sequence"/>
</dbReference>
<evidence type="ECO:0000313" key="4">
    <source>
        <dbReference type="Proteomes" id="UP001151760"/>
    </source>
</evidence>
<reference evidence="3" key="2">
    <citation type="submission" date="2022-01" db="EMBL/GenBank/DDBJ databases">
        <authorList>
            <person name="Yamashiro T."/>
            <person name="Shiraishi A."/>
            <person name="Satake H."/>
            <person name="Nakayama K."/>
        </authorList>
    </citation>
    <scope>NUCLEOTIDE SEQUENCE</scope>
</reference>
<dbReference type="PANTHER" id="PTHR11439">
    <property type="entry name" value="GAG-POL-RELATED RETROTRANSPOSON"/>
    <property type="match status" value="1"/>
</dbReference>
<dbReference type="InterPro" id="IPR013103">
    <property type="entry name" value="RVT_2"/>
</dbReference>
<keyword evidence="4" id="KW-1185">Reference proteome</keyword>
<accession>A0ABQ5GTL2</accession>
<protein>
    <submittedName>
        <fullName evidence="3">RNA-directed DNA polymerase</fullName>
    </submittedName>
</protein>
<dbReference type="SUPFAM" id="SSF56672">
    <property type="entry name" value="DNA/RNA polymerases"/>
    <property type="match status" value="1"/>
</dbReference>
<gene>
    <name evidence="3" type="ORF">Tco_1045690</name>
</gene>